<dbReference type="AlphaFoldDB" id="A0A9K3K536"/>
<accession>A0A9K3K536</accession>
<name>A0A9K3K536_9STRA</name>
<comment type="caution">
    <text evidence="1">The sequence shown here is derived from an EMBL/GenBank/DDBJ whole genome shotgun (WGS) entry which is preliminary data.</text>
</comment>
<sequence length="85" mass="9818">MIAIKQPINLLVLWIILGLYHLDLLGVGASREATLQWAMNLPKNVAFLSQERQQLAIQKDQAAIVYRWMHKEDSPRVKQNSSIHR</sequence>
<reference evidence="1" key="1">
    <citation type="journal article" date="2021" name="Sci. Rep.">
        <title>Diploid genomic architecture of Nitzschia inconspicua, an elite biomass production diatom.</title>
        <authorList>
            <person name="Oliver A."/>
            <person name="Podell S."/>
            <person name="Pinowska A."/>
            <person name="Traller J.C."/>
            <person name="Smith S.R."/>
            <person name="McClure R."/>
            <person name="Beliaev A."/>
            <person name="Bohutskyi P."/>
            <person name="Hill E.A."/>
            <person name="Rabines A."/>
            <person name="Zheng H."/>
            <person name="Allen L.Z."/>
            <person name="Kuo A."/>
            <person name="Grigoriev I.V."/>
            <person name="Allen A.E."/>
            <person name="Hazlebeck D."/>
            <person name="Allen E.E."/>
        </authorList>
    </citation>
    <scope>NUCLEOTIDE SEQUENCE</scope>
    <source>
        <strain evidence="1">Hildebrandi</strain>
    </source>
</reference>
<gene>
    <name evidence="2" type="ORF">IV203_027782</name>
    <name evidence="1" type="ORF">IV203_038858</name>
</gene>
<evidence type="ECO:0000313" key="1">
    <source>
        <dbReference type="EMBL" id="KAG7336513.1"/>
    </source>
</evidence>
<dbReference type="EMBL" id="JAGRRH010000005">
    <property type="protein sequence ID" value="KAG7370036.1"/>
    <property type="molecule type" value="Genomic_DNA"/>
</dbReference>
<protein>
    <submittedName>
        <fullName evidence="1">Uncharacterized protein</fullName>
    </submittedName>
</protein>
<reference evidence="1" key="2">
    <citation type="submission" date="2021-04" db="EMBL/GenBank/DDBJ databases">
        <authorList>
            <person name="Podell S."/>
        </authorList>
    </citation>
    <scope>NUCLEOTIDE SEQUENCE</scope>
    <source>
        <strain evidence="1">Hildebrandi</strain>
    </source>
</reference>
<proteinExistence type="predicted"/>
<organism evidence="1 3">
    <name type="scientific">Nitzschia inconspicua</name>
    <dbReference type="NCBI Taxonomy" id="303405"/>
    <lineage>
        <taxon>Eukaryota</taxon>
        <taxon>Sar</taxon>
        <taxon>Stramenopiles</taxon>
        <taxon>Ochrophyta</taxon>
        <taxon>Bacillariophyta</taxon>
        <taxon>Bacillariophyceae</taxon>
        <taxon>Bacillariophycidae</taxon>
        <taxon>Bacillariales</taxon>
        <taxon>Bacillariaceae</taxon>
        <taxon>Nitzschia</taxon>
    </lineage>
</organism>
<evidence type="ECO:0000313" key="2">
    <source>
        <dbReference type="EMBL" id="KAG7370036.1"/>
    </source>
</evidence>
<keyword evidence="3" id="KW-1185">Reference proteome</keyword>
<dbReference type="Proteomes" id="UP000693970">
    <property type="component" value="Unassembled WGS sequence"/>
</dbReference>
<dbReference type="EMBL" id="JAGRRH010000121">
    <property type="protein sequence ID" value="KAG7336513.1"/>
    <property type="molecule type" value="Genomic_DNA"/>
</dbReference>
<evidence type="ECO:0000313" key="3">
    <source>
        <dbReference type="Proteomes" id="UP000693970"/>
    </source>
</evidence>